<organism evidence="1 2">
    <name type="scientific">Actinoallomurus liliacearum</name>
    <dbReference type="NCBI Taxonomy" id="1080073"/>
    <lineage>
        <taxon>Bacteria</taxon>
        <taxon>Bacillati</taxon>
        <taxon>Actinomycetota</taxon>
        <taxon>Actinomycetes</taxon>
        <taxon>Streptosporangiales</taxon>
        <taxon>Thermomonosporaceae</taxon>
        <taxon>Actinoallomurus</taxon>
    </lineage>
</organism>
<keyword evidence="2" id="KW-1185">Reference proteome</keyword>
<dbReference type="RefSeq" id="WP_345352549.1">
    <property type="nucleotide sequence ID" value="NZ_BAABHJ010000005.1"/>
</dbReference>
<comment type="caution">
    <text evidence="1">The sequence shown here is derived from an EMBL/GenBank/DDBJ whole genome shotgun (WGS) entry which is preliminary data.</text>
</comment>
<dbReference type="Proteomes" id="UP001500212">
    <property type="component" value="Unassembled WGS sequence"/>
</dbReference>
<evidence type="ECO:0000313" key="1">
    <source>
        <dbReference type="EMBL" id="GAA4606320.1"/>
    </source>
</evidence>
<dbReference type="InterPro" id="IPR009006">
    <property type="entry name" value="Ala_racemase/Decarboxylase_C"/>
</dbReference>
<gene>
    <name evidence="1" type="ORF">GCM10023195_22650</name>
</gene>
<accession>A0ABP8THH4</accession>
<sequence length="59" mass="6605">MPTISPRFAIGDVVAFSMAGAYAWNISHQDFLPHPKPGHHYLGDDWIRPPPTTPEPPNR</sequence>
<reference evidence="2" key="1">
    <citation type="journal article" date="2019" name="Int. J. Syst. Evol. Microbiol.">
        <title>The Global Catalogue of Microorganisms (GCM) 10K type strain sequencing project: providing services to taxonomists for standard genome sequencing and annotation.</title>
        <authorList>
            <consortium name="The Broad Institute Genomics Platform"/>
            <consortium name="The Broad Institute Genome Sequencing Center for Infectious Disease"/>
            <person name="Wu L."/>
            <person name="Ma J."/>
        </authorList>
    </citation>
    <scope>NUCLEOTIDE SEQUENCE [LARGE SCALE GENOMIC DNA]</scope>
    <source>
        <strain evidence="2">JCM 17938</strain>
    </source>
</reference>
<proteinExistence type="predicted"/>
<evidence type="ECO:0000313" key="2">
    <source>
        <dbReference type="Proteomes" id="UP001500212"/>
    </source>
</evidence>
<name>A0ABP8THH4_9ACTN</name>
<dbReference type="SUPFAM" id="SSF50621">
    <property type="entry name" value="Alanine racemase C-terminal domain-like"/>
    <property type="match status" value="1"/>
</dbReference>
<dbReference type="Gene3D" id="2.40.37.10">
    <property type="entry name" value="Lyase, Ornithine Decarboxylase, Chain A, domain 1"/>
    <property type="match status" value="1"/>
</dbReference>
<protein>
    <recommendedName>
        <fullName evidence="3">Orn/DAP/Arg decarboxylase 2 C-terminal domain-containing protein</fullName>
    </recommendedName>
</protein>
<evidence type="ECO:0008006" key="3">
    <source>
        <dbReference type="Google" id="ProtNLM"/>
    </source>
</evidence>
<dbReference type="EMBL" id="BAABHJ010000005">
    <property type="protein sequence ID" value="GAA4606320.1"/>
    <property type="molecule type" value="Genomic_DNA"/>
</dbReference>